<dbReference type="InterPro" id="IPR002731">
    <property type="entry name" value="ATPase_BadF"/>
</dbReference>
<keyword evidence="3" id="KW-0418">Kinase</keyword>
<reference evidence="3 4" key="1">
    <citation type="submission" date="2021-03" db="EMBL/GenBank/DDBJ databases">
        <title>Antimicrobial resistance genes in bacteria isolated from Japanese honey, and their potential for conferring macrolide and lincosamide resistance in the American foulbrood pathogen Paenibacillus larvae.</title>
        <authorList>
            <person name="Okamoto M."/>
            <person name="Kumagai M."/>
            <person name="Kanamori H."/>
            <person name="Takamatsu D."/>
        </authorList>
    </citation>
    <scope>NUCLEOTIDE SEQUENCE [LARGE SCALE GENOMIC DNA]</scope>
    <source>
        <strain evidence="3 4">J42TS3</strain>
    </source>
</reference>
<feature type="domain" description="ATPase BadF/BadG/BcrA/BcrD type" evidence="2">
    <location>
        <begin position="38"/>
        <end position="334"/>
    </location>
</feature>
<dbReference type="RefSeq" id="WP_306434220.1">
    <property type="nucleotide sequence ID" value="NZ_BOSL01000007.1"/>
</dbReference>
<evidence type="ECO:0000256" key="1">
    <source>
        <dbReference type="SAM" id="MobiDB-lite"/>
    </source>
</evidence>
<dbReference type="SUPFAM" id="SSF53067">
    <property type="entry name" value="Actin-like ATPase domain"/>
    <property type="match status" value="2"/>
</dbReference>
<dbReference type="PANTHER" id="PTHR43190:SF3">
    <property type="entry name" value="N-ACETYL-D-GLUCOSAMINE KINASE"/>
    <property type="match status" value="1"/>
</dbReference>
<evidence type="ECO:0000313" key="4">
    <source>
        <dbReference type="Proteomes" id="UP000679992"/>
    </source>
</evidence>
<accession>A0ABQ4MBZ6</accession>
<dbReference type="Pfam" id="PF01869">
    <property type="entry name" value="BcrAD_BadFG"/>
    <property type="match status" value="1"/>
</dbReference>
<proteinExistence type="predicted"/>
<evidence type="ECO:0000313" key="3">
    <source>
        <dbReference type="EMBL" id="GIP53518.1"/>
    </source>
</evidence>
<gene>
    <name evidence="3" type="primary">murK</name>
    <name evidence="3" type="ORF">J42TS3_25530</name>
</gene>
<keyword evidence="4" id="KW-1185">Reference proteome</keyword>
<organism evidence="3 4">
    <name type="scientific">Paenibacillus vini</name>
    <dbReference type="NCBI Taxonomy" id="1476024"/>
    <lineage>
        <taxon>Bacteria</taxon>
        <taxon>Bacillati</taxon>
        <taxon>Bacillota</taxon>
        <taxon>Bacilli</taxon>
        <taxon>Bacillales</taxon>
        <taxon>Paenibacillaceae</taxon>
        <taxon>Paenibacillus</taxon>
    </lineage>
</organism>
<dbReference type="Gene3D" id="3.30.420.40">
    <property type="match status" value="2"/>
</dbReference>
<keyword evidence="3" id="KW-0808">Transferase</keyword>
<dbReference type="InterPro" id="IPR052519">
    <property type="entry name" value="Euk-type_GlcNAc_Kinase"/>
</dbReference>
<evidence type="ECO:0000259" key="2">
    <source>
        <dbReference type="Pfam" id="PF01869"/>
    </source>
</evidence>
<dbReference type="GO" id="GO:0016301">
    <property type="term" value="F:kinase activity"/>
    <property type="evidence" value="ECO:0007669"/>
    <property type="project" value="UniProtKB-KW"/>
</dbReference>
<dbReference type="EMBL" id="BOSL01000007">
    <property type="protein sequence ID" value="GIP53518.1"/>
    <property type="molecule type" value="Genomic_DNA"/>
</dbReference>
<comment type="caution">
    <text evidence="3">The sequence shown here is derived from an EMBL/GenBank/DDBJ whole genome shotgun (WGS) entry which is preliminary data.</text>
</comment>
<dbReference type="InterPro" id="IPR043129">
    <property type="entry name" value="ATPase_NBD"/>
</dbReference>
<dbReference type="PANTHER" id="PTHR43190">
    <property type="entry name" value="N-ACETYL-D-GLUCOSAMINE KINASE"/>
    <property type="match status" value="1"/>
</dbReference>
<sequence length="338" mass="36130">MRDGIDARGSTPGEGKMESNGDIKINPQPEHAVKYVAGLDGGGTKTNIVVADEQGKVLNAFTSGALNLNGEDHERVRQNLLEILSSISKLCGGLDYCVYICIGAAGISHPEARARLTNAVRESGYHAGLTLVGDHEAALYGALENPYGMILIAGTGSICYGVNERGISHRTGGFGHLIDDEGSGYSIGREILSAVVKAHDGRIPPTLLEEMVTRQLRIPEDSDPVRALVGFIYDKNRNKRDIAALAPLLNEACALGDEAAIGIAHSSAESLSDLVVPVAERLSLQEGRLAFAGSVLLHNTYVQSALRERLARRYPRLDMDLPRHDAAWGAAMMALSLK</sequence>
<protein>
    <submittedName>
        <fullName evidence="3">N-acetylmuramic acid/N-acetylglucosamine kinase</fullName>
    </submittedName>
</protein>
<feature type="region of interest" description="Disordered" evidence="1">
    <location>
        <begin position="1"/>
        <end position="25"/>
    </location>
</feature>
<name>A0ABQ4MBZ6_9BACL</name>
<dbReference type="Proteomes" id="UP000679992">
    <property type="component" value="Unassembled WGS sequence"/>
</dbReference>